<keyword evidence="4" id="KW-1185">Reference proteome</keyword>
<dbReference type="Proteomes" id="UP000601435">
    <property type="component" value="Unassembled WGS sequence"/>
</dbReference>
<dbReference type="PANTHER" id="PTHR45632">
    <property type="entry name" value="LD33804P"/>
    <property type="match status" value="1"/>
</dbReference>
<keyword evidence="2" id="KW-0677">Repeat</keyword>
<dbReference type="SMART" id="SM00612">
    <property type="entry name" value="Kelch"/>
    <property type="match status" value="1"/>
</dbReference>
<evidence type="ECO:0000256" key="1">
    <source>
        <dbReference type="ARBA" id="ARBA00022441"/>
    </source>
</evidence>
<dbReference type="InterPro" id="IPR006652">
    <property type="entry name" value="Kelch_1"/>
</dbReference>
<evidence type="ECO:0000313" key="3">
    <source>
        <dbReference type="EMBL" id="CAE7873155.1"/>
    </source>
</evidence>
<organism evidence="3 4">
    <name type="scientific">Symbiodinium necroappetens</name>
    <dbReference type="NCBI Taxonomy" id="1628268"/>
    <lineage>
        <taxon>Eukaryota</taxon>
        <taxon>Sar</taxon>
        <taxon>Alveolata</taxon>
        <taxon>Dinophyceae</taxon>
        <taxon>Suessiales</taxon>
        <taxon>Symbiodiniaceae</taxon>
        <taxon>Symbiodinium</taxon>
    </lineage>
</organism>
<protein>
    <submittedName>
        <fullName evidence="3">Klhl28 protein</fullName>
    </submittedName>
</protein>
<dbReference type="AlphaFoldDB" id="A0A813APL3"/>
<proteinExistence type="predicted"/>
<dbReference type="InterPro" id="IPR018490">
    <property type="entry name" value="cNMP-bd_dom_sf"/>
</dbReference>
<dbReference type="SUPFAM" id="SSF81324">
    <property type="entry name" value="Voltage-gated potassium channels"/>
    <property type="match status" value="1"/>
</dbReference>
<dbReference type="SUPFAM" id="SSF117281">
    <property type="entry name" value="Kelch motif"/>
    <property type="match status" value="1"/>
</dbReference>
<sequence>MAAAAIWDAESTVAQLALFGTRPAFTLLVLTSAALWRRYARLLRELAWPRSILLLGGIEFRDLGDDRAANMCKLLNRGECKWQDLKPVQGIAHHWAFGAVAYDEFIYVVGGLQAVDPPHGQAESVFHPGLGSFNVNTGEWKPLPPIPALESKRHIPALLGDEIYVFCELGERMSRATFCYNIKSRQWSEKASMPDGGFDDQCCSTTAAGSWEVLQDLPTCRYYCFPLLAIDGELFAIGGHLESREIQQLGEIESYNPKTRRWTSRPPLPSGREGHCAIVVDGMLYVVGGTIADATRSADPVQDDARKASVIAAQVEKFVASVSSANGSTSLPWSVCMLQNDPFTKDGVIWLEHFSAVATYADLDLPAYNVSPSQANMGLEWTSLYVETFLTVLKHVSIIALLCHFTACAWYALGDLSSDEMTWIATYREKLNLPEETGWSFFYALSLHWALTQFTPAAMDVVAVNTPERLFSLFATLSGLIMFSFFIGSINQSLARFSTLTAQEVKTSQMVRRYVTEKRVSVELSADILRCIRQRGIGRETSKVVFGDIPALKHLPDKVRSALKQEVGMPILETHGMIRHAALINYGDVAPLCANALQELSVVYREELFQAGAKGELMYFVRDGKLAYSWDETPHLVEDVLPDMRVSEAVLWLNWEYRGRLGCGSQSAHIFQLDGDGFRKVIARSTHMDLFALYARLFVKMISDCYNCIEEEATDLFGDDEQVSKMLRLSSLLTAGNDSVDIRAVFLAWKGEAAAAQLPLRQVRRTLLCVPRLARALFRFRRQSSPSSHSGGDDDV</sequence>
<dbReference type="InterPro" id="IPR015915">
    <property type="entry name" value="Kelch-typ_b-propeller"/>
</dbReference>
<dbReference type="EMBL" id="CAJNJA010061252">
    <property type="protein sequence ID" value="CAE7873155.1"/>
    <property type="molecule type" value="Genomic_DNA"/>
</dbReference>
<evidence type="ECO:0000313" key="4">
    <source>
        <dbReference type="Proteomes" id="UP000601435"/>
    </source>
</evidence>
<evidence type="ECO:0000256" key="2">
    <source>
        <dbReference type="ARBA" id="ARBA00022737"/>
    </source>
</evidence>
<dbReference type="OrthoDB" id="425927at2759"/>
<dbReference type="Gene3D" id="1.10.287.70">
    <property type="match status" value="1"/>
</dbReference>
<accession>A0A813APL3</accession>
<keyword evidence="1" id="KW-0880">Kelch repeat</keyword>
<gene>
    <name evidence="3" type="primary">Klhl28</name>
    <name evidence="3" type="ORF">SNEC2469_LOCUS28310</name>
</gene>
<dbReference type="Pfam" id="PF01344">
    <property type="entry name" value="Kelch_1"/>
    <property type="match status" value="1"/>
</dbReference>
<dbReference type="SUPFAM" id="SSF51206">
    <property type="entry name" value="cAMP-binding domain-like"/>
    <property type="match status" value="1"/>
</dbReference>
<comment type="caution">
    <text evidence="3">The sequence shown here is derived from an EMBL/GenBank/DDBJ whole genome shotgun (WGS) entry which is preliminary data.</text>
</comment>
<dbReference type="PANTHER" id="PTHR45632:SF3">
    <property type="entry name" value="KELCH-LIKE PROTEIN 32"/>
    <property type="match status" value="1"/>
</dbReference>
<dbReference type="Gene3D" id="2.120.10.80">
    <property type="entry name" value="Kelch-type beta propeller"/>
    <property type="match status" value="2"/>
</dbReference>
<reference evidence="3" key="1">
    <citation type="submission" date="2021-02" db="EMBL/GenBank/DDBJ databases">
        <authorList>
            <person name="Dougan E. K."/>
            <person name="Rhodes N."/>
            <person name="Thang M."/>
            <person name="Chan C."/>
        </authorList>
    </citation>
    <scope>NUCLEOTIDE SEQUENCE</scope>
</reference>
<name>A0A813APL3_9DINO</name>